<dbReference type="Proteomes" id="UP000037530">
    <property type="component" value="Unassembled WGS sequence"/>
</dbReference>
<dbReference type="InterPro" id="IPR005587">
    <property type="entry name" value="UPF0304_YfbU"/>
</dbReference>
<dbReference type="SUPFAM" id="SSF116960">
    <property type="entry name" value="YfbU-like"/>
    <property type="match status" value="1"/>
</dbReference>
<dbReference type="EMBL" id="LHPI01000009">
    <property type="protein sequence ID" value="KOO07380.1"/>
    <property type="molecule type" value="Genomic_DNA"/>
</dbReference>
<dbReference type="Gene3D" id="1.10.3190.10">
    <property type="entry name" value="yfbu gene product, domain 2"/>
    <property type="match status" value="1"/>
</dbReference>
<dbReference type="PATRIC" id="fig|171383.3.peg.2205"/>
<protein>
    <recommendedName>
        <fullName evidence="3">YfbU family protein</fullName>
    </recommendedName>
</protein>
<dbReference type="InterPro" id="IPR023146">
    <property type="entry name" value="YfbU_alpha-helical_sf"/>
</dbReference>
<comment type="caution">
    <text evidence="1">The sequence shown here is derived from an EMBL/GenBank/DDBJ whole genome shotgun (WGS) entry which is preliminary data.</text>
</comment>
<dbReference type="OrthoDB" id="7595565at2"/>
<name>A0A0M0HZ80_9VIBR</name>
<sequence length="185" mass="21722">MVLTEGEKLNALMLADLYEHLEVKGDIDPSFIKTAIYNNHCWSISFRYPSIFSKSRELPEKVNDVFEILEMWRFIEHHCSLLSEEDKTKLTRAIKPLRSNPKFEGFDGNNETEYMEITQCIVEELELFQEFKGRSFNSYAPSIDGYKRMLVVYEKIKQASMYGNQIGVEEIASVLHEMLYLNHIY</sequence>
<evidence type="ECO:0008006" key="3">
    <source>
        <dbReference type="Google" id="ProtNLM"/>
    </source>
</evidence>
<evidence type="ECO:0000313" key="2">
    <source>
        <dbReference type="Proteomes" id="UP000037530"/>
    </source>
</evidence>
<proteinExistence type="predicted"/>
<organism evidence="1 2">
    <name type="scientific">Vibrio hepatarius</name>
    <dbReference type="NCBI Taxonomy" id="171383"/>
    <lineage>
        <taxon>Bacteria</taxon>
        <taxon>Pseudomonadati</taxon>
        <taxon>Pseudomonadota</taxon>
        <taxon>Gammaproteobacteria</taxon>
        <taxon>Vibrionales</taxon>
        <taxon>Vibrionaceae</taxon>
        <taxon>Vibrio</taxon>
        <taxon>Vibrio oreintalis group</taxon>
    </lineage>
</organism>
<evidence type="ECO:0000313" key="1">
    <source>
        <dbReference type="EMBL" id="KOO07380.1"/>
    </source>
</evidence>
<reference evidence="2" key="1">
    <citation type="submission" date="2015-08" db="EMBL/GenBank/DDBJ databases">
        <title>Vibrio galatheae sp. nov., a novel member of the Vibrionaceae family isolated from the Solomon Islands.</title>
        <authorList>
            <person name="Giubergia S."/>
            <person name="Machado H."/>
            <person name="Mateiu R.V."/>
            <person name="Gram L."/>
        </authorList>
    </citation>
    <scope>NUCLEOTIDE SEQUENCE [LARGE SCALE GENOMIC DNA]</scope>
    <source>
        <strain evidence="2">DSM 19134</strain>
    </source>
</reference>
<dbReference type="AlphaFoldDB" id="A0A0M0HZ80"/>
<gene>
    <name evidence="1" type="ORF">AKJ31_10820</name>
</gene>
<accession>A0A0M0HZ80</accession>
<keyword evidence="2" id="KW-1185">Reference proteome</keyword>
<dbReference type="Pfam" id="PF03887">
    <property type="entry name" value="YfbU"/>
    <property type="match status" value="1"/>
</dbReference>
<dbReference type="RefSeq" id="WP_053409114.1">
    <property type="nucleotide sequence ID" value="NZ_DAIPHI010000084.1"/>
</dbReference>